<gene>
    <name evidence="2" type="ORF">OSTQU699_LOCUS2596</name>
</gene>
<protein>
    <submittedName>
        <fullName evidence="2">Uncharacterized protein</fullName>
    </submittedName>
</protein>
<organism evidence="2 3">
    <name type="scientific">Ostreobium quekettii</name>
    <dbReference type="NCBI Taxonomy" id="121088"/>
    <lineage>
        <taxon>Eukaryota</taxon>
        <taxon>Viridiplantae</taxon>
        <taxon>Chlorophyta</taxon>
        <taxon>core chlorophytes</taxon>
        <taxon>Ulvophyceae</taxon>
        <taxon>TCBD clade</taxon>
        <taxon>Bryopsidales</taxon>
        <taxon>Ostreobineae</taxon>
        <taxon>Ostreobiaceae</taxon>
        <taxon>Ostreobium</taxon>
    </lineage>
</organism>
<keyword evidence="3" id="KW-1185">Reference proteome</keyword>
<feature type="compositionally biased region" description="Basic and acidic residues" evidence="1">
    <location>
        <begin position="393"/>
        <end position="406"/>
    </location>
</feature>
<dbReference type="PANTHER" id="PTHR35476">
    <property type="entry name" value="MUCIN-LIKE PROTEIN"/>
    <property type="match status" value="1"/>
</dbReference>
<name>A0A8S1IR23_9CHLO</name>
<dbReference type="InterPro" id="IPR052851">
    <property type="entry name" value="GCD1_mitochondrial"/>
</dbReference>
<evidence type="ECO:0000256" key="1">
    <source>
        <dbReference type="SAM" id="MobiDB-lite"/>
    </source>
</evidence>
<feature type="region of interest" description="Disordered" evidence="1">
    <location>
        <begin position="382"/>
        <end position="406"/>
    </location>
</feature>
<evidence type="ECO:0000313" key="3">
    <source>
        <dbReference type="Proteomes" id="UP000708148"/>
    </source>
</evidence>
<accession>A0A8S1IR23</accession>
<proteinExistence type="predicted"/>
<dbReference type="PANTHER" id="PTHR35476:SF3">
    <property type="entry name" value="SMALL RIBOSOMAL SUBUNIT PROTEIN MS75"/>
    <property type="match status" value="1"/>
</dbReference>
<reference evidence="2" key="1">
    <citation type="submission" date="2020-12" db="EMBL/GenBank/DDBJ databases">
        <authorList>
            <person name="Iha C."/>
        </authorList>
    </citation>
    <scope>NUCLEOTIDE SEQUENCE</scope>
</reference>
<dbReference type="AlphaFoldDB" id="A0A8S1IR23"/>
<dbReference type="OrthoDB" id="547043at2759"/>
<sequence>MALRRLASGLAGPLARLPGAPSALPCLSILAASAHDISVSRMGTWVDPWSTRAPDEEHPDEQTVFEHNQPKVWYGKQGDAKKGLADDTREHPFRGLMAGVCGIDDEIGTVWWAYDLTGGQIENNLQNAMLSDETKTEMYLRHVEDPDTWSVEKLAEEYRIRQQRVMAIIALKEMEHEMYYSDKEEEEQQQHVPEASRSTPSPTETEQHHAGEGTSEVAQATEASTTEQVGETDKARKKRWLEFCEWLERDVYNCTAKRGSGERHVLNMPTYPKFEAVKLEDAHKYDEWEISHVNHEMVDRQDKAMIKEFKERLLMNMGKIGTSLKKESRKPLFTSPPKKPMPILVTPIGRKYEDPYVAAPDGVKRKLTKDELLFWRRKNREAVQKRWKARRANSKEQSNDHEESNT</sequence>
<comment type="caution">
    <text evidence="2">The sequence shown here is derived from an EMBL/GenBank/DDBJ whole genome shotgun (WGS) entry which is preliminary data.</text>
</comment>
<evidence type="ECO:0000313" key="2">
    <source>
        <dbReference type="EMBL" id="CAD7697235.1"/>
    </source>
</evidence>
<dbReference type="Pfam" id="PF12298">
    <property type="entry name" value="Bot1p"/>
    <property type="match status" value="1"/>
</dbReference>
<dbReference type="Proteomes" id="UP000708148">
    <property type="component" value="Unassembled WGS sequence"/>
</dbReference>
<dbReference type="EMBL" id="CAJHUC010000630">
    <property type="protein sequence ID" value="CAD7697235.1"/>
    <property type="molecule type" value="Genomic_DNA"/>
</dbReference>
<feature type="compositionally biased region" description="Polar residues" evidence="1">
    <location>
        <begin position="216"/>
        <end position="229"/>
    </location>
</feature>
<feature type="region of interest" description="Disordered" evidence="1">
    <location>
        <begin position="181"/>
        <end position="232"/>
    </location>
</feature>